<name>A0A2W5WSP6_9CAUL</name>
<comment type="caution">
    <text evidence="1">The sequence shown here is derived from an EMBL/GenBank/DDBJ whole genome shotgun (WGS) entry which is preliminary data.</text>
</comment>
<organism evidence="1 2">
    <name type="scientific">Caulobacter segnis</name>
    <dbReference type="NCBI Taxonomy" id="88688"/>
    <lineage>
        <taxon>Bacteria</taxon>
        <taxon>Pseudomonadati</taxon>
        <taxon>Pseudomonadota</taxon>
        <taxon>Alphaproteobacteria</taxon>
        <taxon>Caulobacterales</taxon>
        <taxon>Caulobacteraceae</taxon>
        <taxon>Caulobacter</taxon>
    </lineage>
</organism>
<dbReference type="AlphaFoldDB" id="A0A2W5WSP6"/>
<accession>A0A2W5WSP6</accession>
<protein>
    <submittedName>
        <fullName evidence="1">Phage tail protein I</fullName>
    </submittedName>
</protein>
<reference evidence="1 2" key="1">
    <citation type="submission" date="2017-08" db="EMBL/GenBank/DDBJ databases">
        <title>Infants hospitalized years apart are colonized by the same room-sourced microbial strains.</title>
        <authorList>
            <person name="Brooks B."/>
            <person name="Olm M.R."/>
            <person name="Firek B.A."/>
            <person name="Baker R."/>
            <person name="Thomas B.C."/>
            <person name="Morowitz M.J."/>
            <person name="Banfield J.F."/>
        </authorList>
    </citation>
    <scope>NUCLEOTIDE SEQUENCE [LARGE SCALE GENOMIC DNA]</scope>
    <source>
        <strain evidence="1">S2_003_000_R2_4</strain>
    </source>
</reference>
<proteinExistence type="predicted"/>
<dbReference type="Proteomes" id="UP000249393">
    <property type="component" value="Unassembled WGS sequence"/>
</dbReference>
<dbReference type="Pfam" id="PF09684">
    <property type="entry name" value="Tail_P2_I"/>
    <property type="match status" value="1"/>
</dbReference>
<dbReference type="InterPro" id="IPR006521">
    <property type="entry name" value="Tail_protein_I"/>
</dbReference>
<sequence>MADVESLLANATPWMRAVEAASAPAWSLPVHLIPDFHDPWRCAPHLLSDLAFDCSVDVWSETWSETKKRAVIARSVEMHRQKGTRAGLRAYIEVAGGELRRITAPGQGLFAEAASADDRAAWIARFPEFRLFTHTPWSEDPDDAYTGEACAGDELGAFAPDAPATRLLTRDGVLFRDGVEIRMTRREDLVLVDGVETIVERYVAVDEDPRGAYGDMAWADDFPIASDPLPALTVTLDTTAGQTIGRSVSSQFLDTAPERVRAVGADAGGAYGLSDYFDAVFAEPGMDPAVLVFDRWRLADPARAAGGSMPGDTFLDDPALVGDAAFTLLLDVVVPDALAEATAIVGGFDLEFCEPHDSSQTDLVLEAIQSAAADRDTVLVRFAAHRPARLGDRPTLPFRLGQLVADF</sequence>
<dbReference type="NCBIfam" id="TIGR01634">
    <property type="entry name" value="tail_P2_I"/>
    <property type="match status" value="1"/>
</dbReference>
<evidence type="ECO:0000313" key="1">
    <source>
        <dbReference type="EMBL" id="PZR37178.1"/>
    </source>
</evidence>
<dbReference type="RefSeq" id="WP_304273147.1">
    <property type="nucleotide sequence ID" value="NZ_QFQZ01000002.1"/>
</dbReference>
<gene>
    <name evidence="1" type="ORF">DI526_01290</name>
</gene>
<dbReference type="EMBL" id="QFQZ01000002">
    <property type="protein sequence ID" value="PZR37178.1"/>
    <property type="molecule type" value="Genomic_DNA"/>
</dbReference>
<evidence type="ECO:0000313" key="2">
    <source>
        <dbReference type="Proteomes" id="UP000249393"/>
    </source>
</evidence>